<feature type="transmembrane region" description="Helical" evidence="1">
    <location>
        <begin position="64"/>
        <end position="85"/>
    </location>
</feature>
<dbReference type="Proteomes" id="UP000053477">
    <property type="component" value="Unassembled WGS sequence"/>
</dbReference>
<dbReference type="InParanoid" id="A0A0H2RIN3"/>
<keyword evidence="3" id="KW-1185">Reference proteome</keyword>
<organism evidence="2 3">
    <name type="scientific">Schizopora paradoxa</name>
    <dbReference type="NCBI Taxonomy" id="27342"/>
    <lineage>
        <taxon>Eukaryota</taxon>
        <taxon>Fungi</taxon>
        <taxon>Dikarya</taxon>
        <taxon>Basidiomycota</taxon>
        <taxon>Agaricomycotina</taxon>
        <taxon>Agaricomycetes</taxon>
        <taxon>Hymenochaetales</taxon>
        <taxon>Schizoporaceae</taxon>
        <taxon>Schizopora</taxon>
    </lineage>
</organism>
<reference evidence="2 3" key="1">
    <citation type="submission" date="2015-04" db="EMBL/GenBank/DDBJ databases">
        <title>Complete genome sequence of Schizopora paradoxa KUC8140, a cosmopolitan wood degrader in East Asia.</title>
        <authorList>
            <consortium name="DOE Joint Genome Institute"/>
            <person name="Min B."/>
            <person name="Park H."/>
            <person name="Jang Y."/>
            <person name="Kim J.-J."/>
            <person name="Kim K.H."/>
            <person name="Pangilinan J."/>
            <person name="Lipzen A."/>
            <person name="Riley R."/>
            <person name="Grigoriev I.V."/>
            <person name="Spatafora J.W."/>
            <person name="Choi I.-G."/>
        </authorList>
    </citation>
    <scope>NUCLEOTIDE SEQUENCE [LARGE SCALE GENOMIC DNA]</scope>
    <source>
        <strain evidence="2 3">KUC8140</strain>
    </source>
</reference>
<name>A0A0H2RIN3_9AGAM</name>
<gene>
    <name evidence="2" type="ORF">SCHPADRAFT_470962</name>
</gene>
<proteinExistence type="predicted"/>
<evidence type="ECO:0000313" key="3">
    <source>
        <dbReference type="Proteomes" id="UP000053477"/>
    </source>
</evidence>
<keyword evidence="1" id="KW-1133">Transmembrane helix</keyword>
<evidence type="ECO:0000256" key="1">
    <source>
        <dbReference type="SAM" id="Phobius"/>
    </source>
</evidence>
<keyword evidence="1" id="KW-0472">Membrane</keyword>
<dbReference type="AlphaFoldDB" id="A0A0H2RIN3"/>
<accession>A0A0H2RIN3</accession>
<evidence type="ECO:0000313" key="2">
    <source>
        <dbReference type="EMBL" id="KLO11492.1"/>
    </source>
</evidence>
<protein>
    <submittedName>
        <fullName evidence="2">Uncharacterized protein</fullName>
    </submittedName>
</protein>
<dbReference type="EMBL" id="KQ085999">
    <property type="protein sequence ID" value="KLO11492.1"/>
    <property type="molecule type" value="Genomic_DNA"/>
</dbReference>
<keyword evidence="1" id="KW-0812">Transmembrane</keyword>
<sequence length="125" mass="14008">MKCWRATSRCRLWTSSRTAVCVSLRLRKCGRDRCAERDANLWEGGEGGGNGGGRKGIFGGITTALEKCVVSLLFIFLAWVVIFRFPRSSTKNTQSYLTWTKTDIITQSPHRVTFPSTGCRSPERT</sequence>